<organism evidence="1 2">
    <name type="scientific">Mycobacteroides abscessus</name>
    <dbReference type="NCBI Taxonomy" id="36809"/>
    <lineage>
        <taxon>Bacteria</taxon>
        <taxon>Bacillati</taxon>
        <taxon>Actinomycetota</taxon>
        <taxon>Actinomycetes</taxon>
        <taxon>Mycobacteriales</taxon>
        <taxon>Mycobacteriaceae</taxon>
        <taxon>Mycobacteroides</taxon>
    </lineage>
</organism>
<comment type="caution">
    <text evidence="1">The sequence shown here is derived from an EMBL/GenBank/DDBJ whole genome shotgun (WGS) entry which is preliminary data.</text>
</comment>
<proteinExistence type="predicted"/>
<evidence type="ECO:0000313" key="2">
    <source>
        <dbReference type="Proteomes" id="UP000284557"/>
    </source>
</evidence>
<accession>A0ABD7HLG5</accession>
<sequence length="97" mass="10735">MDHLAAVVLALLDGEGFLMRDETIVQTDLITGAARDDDRVALALECRGGVGVELPGGVCRTARMGQPGHCQRETRTRNRDNGRIEYRLHWLDLHLGL</sequence>
<evidence type="ECO:0000313" key="1">
    <source>
        <dbReference type="EMBL" id="RIT35075.1"/>
    </source>
</evidence>
<reference evidence="1 2" key="1">
    <citation type="submission" date="2018-08" db="EMBL/GenBank/DDBJ databases">
        <title>Linezolid Resistance in Mycobacterium abscessus: MIC Distribution and Comprehensive Investigation of Resistance Mechanisms.</title>
        <authorList>
            <person name="Ye M."/>
            <person name="Xu L."/>
            <person name="Zou Y."/>
            <person name="Li B."/>
            <person name="Guo Q."/>
            <person name="Zhang Y."/>
            <person name="Zhan M."/>
            <person name="Xu B."/>
            <person name="Yu F."/>
            <person name="Zhang Z."/>
            <person name="Chu H."/>
        </authorList>
    </citation>
    <scope>NUCLEOTIDE SEQUENCE [LARGE SCALE GENOMIC DNA]</scope>
    <source>
        <strain evidence="1 2">G143</strain>
    </source>
</reference>
<dbReference type="EMBL" id="QXBN01000015">
    <property type="protein sequence ID" value="RIT35075.1"/>
    <property type="molecule type" value="Genomic_DNA"/>
</dbReference>
<name>A0ABD7HLG5_9MYCO</name>
<dbReference type="AlphaFoldDB" id="A0ABD7HLG5"/>
<gene>
    <name evidence="1" type="ORF">D2E76_18875</name>
</gene>
<dbReference type="Proteomes" id="UP000284557">
    <property type="component" value="Unassembled WGS sequence"/>
</dbReference>
<protein>
    <submittedName>
        <fullName evidence="1">Uncharacterized protein</fullName>
    </submittedName>
</protein>